<dbReference type="Gene3D" id="2.40.128.200">
    <property type="match status" value="1"/>
</dbReference>
<evidence type="ECO:0000313" key="8">
    <source>
        <dbReference type="Proteomes" id="UP000448292"/>
    </source>
</evidence>
<dbReference type="SUPFAM" id="SSF141488">
    <property type="entry name" value="YdhA-like"/>
    <property type="match status" value="1"/>
</dbReference>
<evidence type="ECO:0000259" key="6">
    <source>
        <dbReference type="Pfam" id="PF09864"/>
    </source>
</evidence>
<evidence type="ECO:0000256" key="3">
    <source>
        <dbReference type="ARBA" id="ARBA00023139"/>
    </source>
</evidence>
<dbReference type="Pfam" id="PF09864">
    <property type="entry name" value="MliC"/>
    <property type="match status" value="1"/>
</dbReference>
<comment type="caution">
    <text evidence="7">The sequence shown here is derived from an EMBL/GenBank/DDBJ whole genome shotgun (WGS) entry which is preliminary data.</text>
</comment>
<dbReference type="OrthoDB" id="5489750at2"/>
<keyword evidence="8" id="KW-1185">Reference proteome</keyword>
<evidence type="ECO:0000256" key="1">
    <source>
        <dbReference type="ARBA" id="ARBA00022729"/>
    </source>
</evidence>
<keyword evidence="1" id="KW-0732">Signal</keyword>
<protein>
    <recommendedName>
        <fullName evidence="6">C-type lysozyme inhibitor domain-containing protein</fullName>
    </recommendedName>
</protein>
<feature type="domain" description="C-type lysozyme inhibitor" evidence="6">
    <location>
        <begin position="116"/>
        <end position="179"/>
    </location>
</feature>
<dbReference type="InterPro" id="IPR036328">
    <property type="entry name" value="MliC_sf"/>
</dbReference>
<keyword evidence="3" id="KW-0564">Palmitate</keyword>
<keyword evidence="5" id="KW-0812">Transmembrane</keyword>
<feature type="transmembrane region" description="Helical" evidence="5">
    <location>
        <begin position="57"/>
        <end position="77"/>
    </location>
</feature>
<proteinExistence type="predicted"/>
<name>A0A7M3MBY5_9BACT</name>
<keyword evidence="5" id="KW-1133">Transmembrane helix</keyword>
<dbReference type="EMBL" id="QMIE01000017">
    <property type="protein sequence ID" value="TVM15372.1"/>
    <property type="molecule type" value="Genomic_DNA"/>
</dbReference>
<evidence type="ECO:0000313" key="7">
    <source>
        <dbReference type="EMBL" id="TVM15372.1"/>
    </source>
</evidence>
<evidence type="ECO:0000256" key="2">
    <source>
        <dbReference type="ARBA" id="ARBA00023136"/>
    </source>
</evidence>
<organism evidence="7 8">
    <name type="scientific">Oceanidesulfovibrio indonesiensis</name>
    <dbReference type="NCBI Taxonomy" id="54767"/>
    <lineage>
        <taxon>Bacteria</taxon>
        <taxon>Pseudomonadati</taxon>
        <taxon>Thermodesulfobacteriota</taxon>
        <taxon>Desulfovibrionia</taxon>
        <taxon>Desulfovibrionales</taxon>
        <taxon>Desulfovibrionaceae</taxon>
        <taxon>Oceanidesulfovibrio</taxon>
    </lineage>
</organism>
<keyword evidence="2 5" id="KW-0472">Membrane</keyword>
<accession>A0A7M3MBY5</accession>
<sequence>MPLRTCRTHTHRRHRFRGHGCDAYSAGRHDIPGAGRAAVRLHASRERSCSLNIRRKYCVIRQVLTCILLCLAVLLAGCDESADTPSTARPLVEDSRIVDQPEHVVPDLPDEVPYICASDDDIETLTLLADFSSEPIILHIEDTTYELQTVPSGSGARYESESVVFWTKGKEATLGIRGGQYRCTVASD</sequence>
<gene>
    <name evidence="7" type="ORF">DPQ33_15530</name>
</gene>
<keyword evidence="4" id="KW-0449">Lipoprotein</keyword>
<evidence type="ECO:0000256" key="4">
    <source>
        <dbReference type="ARBA" id="ARBA00023288"/>
    </source>
</evidence>
<reference evidence="7 8" key="1">
    <citation type="submission" date="2018-06" db="EMBL/GenBank/DDBJ databases">
        <title>Complete genome of Desulfovibrio indonesiensis P37SLT.</title>
        <authorList>
            <person name="Crispim J.S."/>
            <person name="Vidigal P.M.P."/>
            <person name="Silva L.C.F."/>
            <person name="Laguardia C.N."/>
            <person name="Araujo L.C."/>
            <person name="Dias R.S."/>
            <person name="Sousa M.P."/>
            <person name="Paula S.O."/>
            <person name="Silva C."/>
        </authorList>
    </citation>
    <scope>NUCLEOTIDE SEQUENCE [LARGE SCALE GENOMIC DNA]</scope>
    <source>
        <strain evidence="7 8">P37SLT</strain>
    </source>
</reference>
<evidence type="ECO:0000256" key="5">
    <source>
        <dbReference type="SAM" id="Phobius"/>
    </source>
</evidence>
<dbReference type="Proteomes" id="UP000448292">
    <property type="component" value="Unassembled WGS sequence"/>
</dbReference>
<dbReference type="InterPro" id="IPR018660">
    <property type="entry name" value="MliC"/>
</dbReference>
<dbReference type="AlphaFoldDB" id="A0A7M3MBY5"/>